<name>A0AC61RBS8_9BACT</name>
<reference evidence="1" key="1">
    <citation type="submission" date="2019-04" db="EMBL/GenBank/DDBJ databases">
        <title>Microbes associate with the intestines of laboratory mice.</title>
        <authorList>
            <person name="Navarre W."/>
            <person name="Wong E."/>
            <person name="Huang K."/>
            <person name="Tropini C."/>
            <person name="Ng K."/>
            <person name="Yu B."/>
        </authorList>
    </citation>
    <scope>NUCLEOTIDE SEQUENCE</scope>
    <source>
        <strain evidence="1">NM04_E33</strain>
    </source>
</reference>
<sequence>MNNYRLKMDWNKRFLFMLLMIMTFISGSDLLAQVEGVTGRSDHITGQVFDQQGEPLVGVAVYEKKSPKNGTMTDLDGKFTLPAKGDKKVALIFSYVGYTRQEAIWDGKPMKIVMHDNVDMLDDVVVTGYKIVDKRASTSAITSIKAEDILRPDAMSIDKMLEGQVPDLMYVSTSGESGTTPKIRIRGTSSIIGNREPLWVVDGIVVKDPVPISPDELNDPDYINRIGNAISGLNPQDIERLDVLKDASATALYGTKAANGVIVITTKRGKEGAPQIRYTNSFTWKARPRYTDHSVDVLNSKERIALSKQLFADHYVYNSSNTLVGYEYLMDELYGGRISQEQFNTQLAWFETVNTDWFDLLTHDSFSQQHTLTVSGGGSKASYYASFGFTDDDDIVKGNKNKRYNAMVNLDVNFTKWITASFGLNGSVSDRSYYHHLSHRCSMHIGQAESYLPIMMMEHTIFINKGNIKD</sequence>
<evidence type="ECO:0000313" key="2">
    <source>
        <dbReference type="Proteomes" id="UP000306319"/>
    </source>
</evidence>
<proteinExistence type="predicted"/>
<evidence type="ECO:0000313" key="1">
    <source>
        <dbReference type="EMBL" id="TGY76995.1"/>
    </source>
</evidence>
<keyword evidence="2" id="KW-1185">Reference proteome</keyword>
<gene>
    <name evidence="1" type="ORF">E5331_16470</name>
</gene>
<comment type="caution">
    <text evidence="1">The sequence shown here is derived from an EMBL/GenBank/DDBJ whole genome shotgun (WGS) entry which is preliminary data.</text>
</comment>
<accession>A0AC61RBS8</accession>
<organism evidence="1 2">
    <name type="scientific">Lepagella muris</name>
    <dbReference type="NCBI Taxonomy" id="3032870"/>
    <lineage>
        <taxon>Bacteria</taxon>
        <taxon>Pseudomonadati</taxon>
        <taxon>Bacteroidota</taxon>
        <taxon>Bacteroidia</taxon>
        <taxon>Bacteroidales</taxon>
        <taxon>Muribaculaceae</taxon>
        <taxon>Lepagella</taxon>
    </lineage>
</organism>
<dbReference type="Proteomes" id="UP000306319">
    <property type="component" value="Unassembled WGS sequence"/>
</dbReference>
<protein>
    <submittedName>
        <fullName evidence="1">SusC/RagA family TonB-linked outer membrane protein</fullName>
    </submittedName>
</protein>
<dbReference type="EMBL" id="SRYB01000032">
    <property type="protein sequence ID" value="TGY76995.1"/>
    <property type="molecule type" value="Genomic_DNA"/>
</dbReference>